<dbReference type="Proteomes" id="UP000076842">
    <property type="component" value="Unassembled WGS sequence"/>
</dbReference>
<name>A0A165EVL4_9BASI</name>
<reference evidence="2 3" key="1">
    <citation type="journal article" date="2016" name="Mol. Biol. Evol.">
        <title>Comparative Genomics of Early-Diverging Mushroom-Forming Fungi Provides Insights into the Origins of Lignocellulose Decay Capabilities.</title>
        <authorList>
            <person name="Nagy L.G."/>
            <person name="Riley R."/>
            <person name="Tritt A."/>
            <person name="Adam C."/>
            <person name="Daum C."/>
            <person name="Floudas D."/>
            <person name="Sun H."/>
            <person name="Yadav J.S."/>
            <person name="Pangilinan J."/>
            <person name="Larsson K.H."/>
            <person name="Matsuura K."/>
            <person name="Barry K."/>
            <person name="Labutti K."/>
            <person name="Kuo R."/>
            <person name="Ohm R.A."/>
            <person name="Bhattacharya S.S."/>
            <person name="Shirouzu T."/>
            <person name="Yoshinaga Y."/>
            <person name="Martin F.M."/>
            <person name="Grigoriev I.V."/>
            <person name="Hibbett D.S."/>
        </authorList>
    </citation>
    <scope>NUCLEOTIDE SEQUENCE [LARGE SCALE GENOMIC DNA]</scope>
    <source>
        <strain evidence="2 3">HHB12733</strain>
    </source>
</reference>
<sequence>MVDIYGRENYIQEMHPDALVCFYSGSSTSCMYDEETGAIWANSPSACPTSAEVTYCLPDYRATHDDGNKRPAVPQGAGGPPGSIMALMKEKTGGRLTTQERVGQGRLLAERLGKGRRY</sequence>
<dbReference type="PROSITE" id="PS51257">
    <property type="entry name" value="PROKAR_LIPOPROTEIN"/>
    <property type="match status" value="1"/>
</dbReference>
<dbReference type="EMBL" id="KV423991">
    <property type="protein sequence ID" value="KZT55607.1"/>
    <property type="molecule type" value="Genomic_DNA"/>
</dbReference>
<evidence type="ECO:0000313" key="3">
    <source>
        <dbReference type="Proteomes" id="UP000076842"/>
    </source>
</evidence>
<protein>
    <submittedName>
        <fullName evidence="2">Uncharacterized protein</fullName>
    </submittedName>
</protein>
<feature type="region of interest" description="Disordered" evidence="1">
    <location>
        <begin position="64"/>
        <end position="86"/>
    </location>
</feature>
<keyword evidence="3" id="KW-1185">Reference proteome</keyword>
<evidence type="ECO:0000313" key="2">
    <source>
        <dbReference type="EMBL" id="KZT55607.1"/>
    </source>
</evidence>
<accession>A0A165EVL4</accession>
<evidence type="ECO:0000256" key="1">
    <source>
        <dbReference type="SAM" id="MobiDB-lite"/>
    </source>
</evidence>
<gene>
    <name evidence="2" type="ORF">CALCODRAFT_498335</name>
</gene>
<dbReference type="InParanoid" id="A0A165EVL4"/>
<proteinExistence type="predicted"/>
<organism evidence="2 3">
    <name type="scientific">Calocera cornea HHB12733</name>
    <dbReference type="NCBI Taxonomy" id="1353952"/>
    <lineage>
        <taxon>Eukaryota</taxon>
        <taxon>Fungi</taxon>
        <taxon>Dikarya</taxon>
        <taxon>Basidiomycota</taxon>
        <taxon>Agaricomycotina</taxon>
        <taxon>Dacrymycetes</taxon>
        <taxon>Dacrymycetales</taxon>
        <taxon>Dacrymycetaceae</taxon>
        <taxon>Calocera</taxon>
    </lineage>
</organism>
<dbReference type="AlphaFoldDB" id="A0A165EVL4"/>
<dbReference type="OrthoDB" id="10385980at2759"/>